<accession>A0ABU4RNC1</accession>
<evidence type="ECO:0000313" key="2">
    <source>
        <dbReference type="Proteomes" id="UP001274321"/>
    </source>
</evidence>
<protein>
    <submittedName>
        <fullName evidence="1">Uncharacterized protein</fullName>
    </submittedName>
</protein>
<keyword evidence="2" id="KW-1185">Reference proteome</keyword>
<name>A0ABU4RNC1_9HYPH</name>
<comment type="caution">
    <text evidence="1">The sequence shown here is derived from an EMBL/GenBank/DDBJ whole genome shotgun (WGS) entry which is preliminary data.</text>
</comment>
<proteinExistence type="predicted"/>
<dbReference type="Proteomes" id="UP001274321">
    <property type="component" value="Unassembled WGS sequence"/>
</dbReference>
<sequence length="102" mass="11008">MCGLCGAFAGADHWTSGGAAPEGVMPAADRRARAALANEVLGLYGLKLDEWAGRFTLRSHTGKMSLVDHFGAIWPEAERMTRRPCDPLDPSLLDRLEARRGG</sequence>
<reference evidence="1 2" key="1">
    <citation type="submission" date="2023-11" db="EMBL/GenBank/DDBJ databases">
        <authorList>
            <person name="Bao R."/>
        </authorList>
    </citation>
    <scope>NUCLEOTIDE SEQUENCE [LARGE SCALE GENOMIC DNA]</scope>
    <source>
        <strain evidence="1 2">PJ23</strain>
    </source>
</reference>
<dbReference type="EMBL" id="JAXAFJ010000002">
    <property type="protein sequence ID" value="MDX6805210.1"/>
    <property type="molecule type" value="Genomic_DNA"/>
</dbReference>
<evidence type="ECO:0000313" key="1">
    <source>
        <dbReference type="EMBL" id="MDX6805210.1"/>
    </source>
</evidence>
<organism evidence="1 2">
    <name type="scientific">Terrihabitans rhizophilus</name>
    <dbReference type="NCBI Taxonomy" id="3092662"/>
    <lineage>
        <taxon>Bacteria</taxon>
        <taxon>Pseudomonadati</taxon>
        <taxon>Pseudomonadota</taxon>
        <taxon>Alphaproteobacteria</taxon>
        <taxon>Hyphomicrobiales</taxon>
        <taxon>Terrihabitans</taxon>
    </lineage>
</organism>
<dbReference type="RefSeq" id="WP_319843336.1">
    <property type="nucleotide sequence ID" value="NZ_JAXAFJ010000002.1"/>
</dbReference>
<gene>
    <name evidence="1" type="ORF">SCD90_03955</name>
</gene>